<protein>
    <submittedName>
        <fullName evidence="6">Tubulin-folding cofactor B</fullName>
    </submittedName>
</protein>
<dbReference type="InterPro" id="IPR045172">
    <property type="entry name" value="TBCB_Ubl"/>
</dbReference>
<reference evidence="6 7" key="1">
    <citation type="journal article" date="2015" name="Nat. Commun.">
        <title>Outbred genome sequencing and CRISPR/Cas9 gene editing in butterflies.</title>
        <authorList>
            <person name="Li X."/>
            <person name="Fan D."/>
            <person name="Zhang W."/>
            <person name="Liu G."/>
            <person name="Zhang L."/>
            <person name="Zhao L."/>
            <person name="Fang X."/>
            <person name="Chen L."/>
            <person name="Dong Y."/>
            <person name="Chen Y."/>
            <person name="Ding Y."/>
            <person name="Zhao R."/>
            <person name="Feng M."/>
            <person name="Zhu Y."/>
            <person name="Feng Y."/>
            <person name="Jiang X."/>
            <person name="Zhu D."/>
            <person name="Xiang H."/>
            <person name="Feng X."/>
            <person name="Li S."/>
            <person name="Wang J."/>
            <person name="Zhang G."/>
            <person name="Kronforst M.R."/>
            <person name="Wang W."/>
        </authorList>
    </citation>
    <scope>NUCLEOTIDE SEQUENCE [LARGE SCALE GENOMIC DNA]</scope>
    <source>
        <strain evidence="6">Ya'a_city_454_Pm</strain>
        <tissue evidence="6">Whole body</tissue>
    </source>
</reference>
<comment type="subcellular location">
    <subcellularLocation>
        <location evidence="1">Cytoplasm</location>
    </subcellularLocation>
</comment>
<dbReference type="FunCoup" id="A0A194RJH0">
    <property type="interactions" value="1108"/>
</dbReference>
<keyword evidence="2" id="KW-0963">Cytoplasm</keyword>
<dbReference type="CDD" id="cd01789">
    <property type="entry name" value="Ubl_TBCB"/>
    <property type="match status" value="2"/>
</dbReference>
<keyword evidence="3" id="KW-0143">Chaperone</keyword>
<organism evidence="6 7">
    <name type="scientific">Papilio machaon</name>
    <name type="common">Old World swallowtail butterfly</name>
    <dbReference type="NCBI Taxonomy" id="76193"/>
    <lineage>
        <taxon>Eukaryota</taxon>
        <taxon>Metazoa</taxon>
        <taxon>Ecdysozoa</taxon>
        <taxon>Arthropoda</taxon>
        <taxon>Hexapoda</taxon>
        <taxon>Insecta</taxon>
        <taxon>Pterygota</taxon>
        <taxon>Neoptera</taxon>
        <taxon>Endopterygota</taxon>
        <taxon>Lepidoptera</taxon>
        <taxon>Glossata</taxon>
        <taxon>Ditrysia</taxon>
        <taxon>Papilionoidea</taxon>
        <taxon>Papilionidae</taxon>
        <taxon>Papilioninae</taxon>
        <taxon>Papilio</taxon>
    </lineage>
</organism>
<dbReference type="GO" id="GO:0051010">
    <property type="term" value="F:microtubule plus-end binding"/>
    <property type="evidence" value="ECO:0007669"/>
    <property type="project" value="TreeGrafter"/>
</dbReference>
<evidence type="ECO:0000256" key="1">
    <source>
        <dbReference type="ARBA" id="ARBA00004496"/>
    </source>
</evidence>
<dbReference type="SUPFAM" id="SSF74924">
    <property type="entry name" value="Cap-Gly domain"/>
    <property type="match status" value="1"/>
</dbReference>
<dbReference type="InterPro" id="IPR029071">
    <property type="entry name" value="Ubiquitin-like_domsf"/>
</dbReference>
<evidence type="ECO:0000259" key="5">
    <source>
        <dbReference type="PROSITE" id="PS50245"/>
    </source>
</evidence>
<dbReference type="SMART" id="SM01052">
    <property type="entry name" value="CAP_GLY"/>
    <property type="match status" value="1"/>
</dbReference>
<evidence type="ECO:0000313" key="6">
    <source>
        <dbReference type="EMBL" id="KPJ16086.1"/>
    </source>
</evidence>
<keyword evidence="7" id="KW-1185">Reference proteome</keyword>
<dbReference type="GO" id="GO:0005634">
    <property type="term" value="C:nucleus"/>
    <property type="evidence" value="ECO:0007669"/>
    <property type="project" value="TreeGrafter"/>
</dbReference>
<dbReference type="PROSITE" id="PS50245">
    <property type="entry name" value="CAP_GLY_2"/>
    <property type="match status" value="1"/>
</dbReference>
<dbReference type="InterPro" id="IPR036859">
    <property type="entry name" value="CAP-Gly_dom_sf"/>
</dbReference>
<dbReference type="Pfam" id="PF01302">
    <property type="entry name" value="CAP_GLY"/>
    <property type="match status" value="1"/>
</dbReference>
<dbReference type="InterPro" id="IPR000626">
    <property type="entry name" value="Ubiquitin-like_dom"/>
</dbReference>
<dbReference type="InParanoid" id="A0A194RJH0"/>
<dbReference type="PANTHER" id="PTHR18916">
    <property type="entry name" value="DYNACTIN 1-RELATED MICROTUBULE-BINDING"/>
    <property type="match status" value="1"/>
</dbReference>
<dbReference type="EMBL" id="KQ460313">
    <property type="protein sequence ID" value="KPJ16086.1"/>
    <property type="molecule type" value="Genomic_DNA"/>
</dbReference>
<dbReference type="Proteomes" id="UP000053240">
    <property type="component" value="Unassembled WGS sequence"/>
</dbReference>
<dbReference type="AlphaFoldDB" id="A0A194RJH0"/>
<sequence length="302" mass="34136">MEVIKVITQDYVNVHITTSDSEDGPPIERRFKKEISVLEFKTKLELVTGGSAATMKLKVFDNKNNFVCDIDNDKALLGSYPIDDGARIHVIDNFTMTKLELVTGGSAATMKLKVFDNKNNFVCDIDNDKALLGSYPIDDGARIHVIDNFTMVKDFAANDSGERFQLSEEDYEKKGDTLRSFLQRNKLGKYNEEEMSKLKEQQQKELEEEANLASKVLVGTRCEVRAPRQPARRATVRYNGPLEGARGFWIGVQYDEPLGKNDGEVNGKRYFTCPPNYGGFVKPVYVTVGDFPEEKYDLEDEI</sequence>
<evidence type="ECO:0000256" key="2">
    <source>
        <dbReference type="ARBA" id="ARBA00022490"/>
    </source>
</evidence>
<dbReference type="Gene3D" id="2.30.30.190">
    <property type="entry name" value="CAP Gly-rich-like domain"/>
    <property type="match status" value="1"/>
</dbReference>
<dbReference type="SUPFAM" id="SSF54236">
    <property type="entry name" value="Ubiquitin-like"/>
    <property type="match status" value="2"/>
</dbReference>
<dbReference type="GO" id="GO:0007021">
    <property type="term" value="P:tubulin complex assembly"/>
    <property type="evidence" value="ECO:0007669"/>
    <property type="project" value="InterPro"/>
</dbReference>
<dbReference type="InterPro" id="IPR000938">
    <property type="entry name" value="CAP-Gly_domain"/>
</dbReference>
<dbReference type="FunFam" id="2.30.30.190:FF:000013">
    <property type="entry name" value="Tubulin-folding cofactor B"/>
    <property type="match status" value="1"/>
</dbReference>
<dbReference type="PANTHER" id="PTHR18916:SF85">
    <property type="entry name" value="TUBULIN-FOLDING COFACTOR B"/>
    <property type="match status" value="1"/>
</dbReference>
<feature type="domain" description="CAP-Gly" evidence="5">
    <location>
        <begin position="240"/>
        <end position="282"/>
    </location>
</feature>
<dbReference type="GO" id="GO:0005938">
    <property type="term" value="C:cell cortex"/>
    <property type="evidence" value="ECO:0007669"/>
    <property type="project" value="TreeGrafter"/>
</dbReference>
<proteinExistence type="inferred from homology"/>
<dbReference type="Pfam" id="PF14560">
    <property type="entry name" value="Ubiquitin_2"/>
    <property type="match status" value="2"/>
</dbReference>
<evidence type="ECO:0000256" key="3">
    <source>
        <dbReference type="ARBA" id="ARBA00023186"/>
    </source>
</evidence>
<evidence type="ECO:0000256" key="4">
    <source>
        <dbReference type="ARBA" id="ARBA00025779"/>
    </source>
</evidence>
<name>A0A194RJH0_PAPMA</name>
<dbReference type="GO" id="GO:0007023">
    <property type="term" value="P:post-chaperonin tubulin folding pathway"/>
    <property type="evidence" value="ECO:0007669"/>
    <property type="project" value="InterPro"/>
</dbReference>
<comment type="similarity">
    <text evidence="4">Belongs to the TBCB family.</text>
</comment>
<dbReference type="GO" id="GO:0043014">
    <property type="term" value="F:alpha-tubulin binding"/>
    <property type="evidence" value="ECO:0007669"/>
    <property type="project" value="InterPro"/>
</dbReference>
<dbReference type="GO" id="GO:0035371">
    <property type="term" value="C:microtubule plus-end"/>
    <property type="evidence" value="ECO:0007669"/>
    <property type="project" value="TreeGrafter"/>
</dbReference>
<accession>A0A194RJH0</accession>
<gene>
    <name evidence="6" type="ORF">RR48_06041</name>
</gene>
<evidence type="ECO:0000313" key="7">
    <source>
        <dbReference type="Proteomes" id="UP000053240"/>
    </source>
</evidence>
<dbReference type="GO" id="GO:0005829">
    <property type="term" value="C:cytosol"/>
    <property type="evidence" value="ECO:0007669"/>
    <property type="project" value="UniProtKB-ARBA"/>
</dbReference>
<dbReference type="STRING" id="76193.A0A194RJH0"/>
<dbReference type="GO" id="GO:0031122">
    <property type="term" value="P:cytoplasmic microtubule organization"/>
    <property type="evidence" value="ECO:0007669"/>
    <property type="project" value="TreeGrafter"/>
</dbReference>
<dbReference type="Gene3D" id="3.10.20.90">
    <property type="entry name" value="Phosphatidylinositol 3-kinase Catalytic Subunit, Chain A, domain 1"/>
    <property type="match status" value="2"/>
</dbReference>